<protein>
    <recommendedName>
        <fullName evidence="2">Protein ENHANCED DISEASE RESISTANCE 2 C-terminal domain-containing protein</fullName>
    </recommendedName>
</protein>
<dbReference type="Pfam" id="PF07059">
    <property type="entry name" value="EDR2_C"/>
    <property type="match status" value="1"/>
</dbReference>
<dbReference type="PANTHER" id="PTHR31558:SF16">
    <property type="entry name" value="FAMILY PROTEIN, PUTATIVE (DUF1336)-RELATED"/>
    <property type="match status" value="1"/>
</dbReference>
<dbReference type="EMBL" id="OU503036">
    <property type="protein sequence ID" value="CAI9752697.1"/>
    <property type="molecule type" value="Genomic_DNA"/>
</dbReference>
<dbReference type="PANTHER" id="PTHR31558">
    <property type="entry name" value="CW14 PROTEIN"/>
    <property type="match status" value="1"/>
</dbReference>
<organism evidence="3 4">
    <name type="scientific">Fraxinus pennsylvanica</name>
    <dbReference type="NCBI Taxonomy" id="56036"/>
    <lineage>
        <taxon>Eukaryota</taxon>
        <taxon>Viridiplantae</taxon>
        <taxon>Streptophyta</taxon>
        <taxon>Embryophyta</taxon>
        <taxon>Tracheophyta</taxon>
        <taxon>Spermatophyta</taxon>
        <taxon>Magnoliopsida</taxon>
        <taxon>eudicotyledons</taxon>
        <taxon>Gunneridae</taxon>
        <taxon>Pentapetalae</taxon>
        <taxon>asterids</taxon>
        <taxon>lamiids</taxon>
        <taxon>Lamiales</taxon>
        <taxon>Oleaceae</taxon>
        <taxon>Oleeae</taxon>
        <taxon>Fraxinus</taxon>
    </lineage>
</organism>
<proteinExistence type="predicted"/>
<feature type="compositionally biased region" description="Basic residues" evidence="1">
    <location>
        <begin position="83"/>
        <end position="99"/>
    </location>
</feature>
<evidence type="ECO:0000313" key="3">
    <source>
        <dbReference type="EMBL" id="CAI9752697.1"/>
    </source>
</evidence>
<name>A0AAD2DFS8_9LAMI</name>
<evidence type="ECO:0000313" key="4">
    <source>
        <dbReference type="Proteomes" id="UP000834106"/>
    </source>
</evidence>
<reference evidence="3" key="1">
    <citation type="submission" date="2023-05" db="EMBL/GenBank/DDBJ databases">
        <authorList>
            <person name="Huff M."/>
        </authorList>
    </citation>
    <scope>NUCLEOTIDE SEQUENCE</scope>
</reference>
<dbReference type="Proteomes" id="UP000834106">
    <property type="component" value="Chromosome 1"/>
</dbReference>
<gene>
    <name evidence="3" type="ORF">FPE_LOCUS128</name>
</gene>
<feature type="region of interest" description="Disordered" evidence="1">
    <location>
        <begin position="75"/>
        <end position="99"/>
    </location>
</feature>
<evidence type="ECO:0000259" key="2">
    <source>
        <dbReference type="Pfam" id="PF07059"/>
    </source>
</evidence>
<keyword evidence="4" id="KW-1185">Reference proteome</keyword>
<evidence type="ECO:0000256" key="1">
    <source>
        <dbReference type="SAM" id="MobiDB-lite"/>
    </source>
</evidence>
<sequence length="636" mass="72103">MVAQENFSLLGNWFLVFEKENKVWNCLRVRRSHFPSLSFLGNSSLFFPREGHSRSLFFRYLEDRLIPMGGCVSTPALPSKQSKPPKVRKKHHVGSKKHHGKVLNLVLHGNKKKNSESGGRVTDFAVSEFVHTTTTCRRSEVSNSTFHLTQLQWLHSQIDANGICQEEAWFDTVSILESDSDDDFSSVHGDFFPNISNGQVLQYEAASCFVDGKCNFKEYHEKYLKIDNCKTDLYSSKDGVKEPNGYAFINDQGNELPGLGKAEELGTKRKNNLNRAHGSFSGLKEDRRDLEGKNPGNLLKSVLPRLVPSVSFNDKVINVSNSGPLAQRKKSTVIRLSMKRKSVEGDENEFCTSKKYLFHPRAGLIIPCCNEEKPTAGTWSEIEPSTFKLRGENYFKDKRKFPAPNVAPYTPIGVDLFLCPRKINHIAQHLEVPSLKADRKIPPLLIVNIQLPTYPAPMFLGDSDGEGLSLVLYFKLNENYENEVSPQFQDSIQRLLVDDMEKVKGFAKDSIVPFRERLKIMVGVANPEDLVSSSTERKLLNAYNEKPVLSRPQHEFYQGSNYFEVDLDIHRFSYIARKGLDAFRDRLKNGILDLGLTIQAQKPEELPEKVLGCVRLNKIDFVDNGQIPTIVRNDDE</sequence>
<feature type="domain" description="Protein ENHANCED DISEASE RESISTANCE 2 C-terminal" evidence="2">
    <location>
        <begin position="379"/>
        <end position="620"/>
    </location>
</feature>
<dbReference type="InterPro" id="IPR009769">
    <property type="entry name" value="EDR2_C"/>
</dbReference>
<dbReference type="AlphaFoldDB" id="A0AAD2DFS8"/>
<accession>A0AAD2DFS8</accession>